<dbReference type="Proteomes" id="UP001549366">
    <property type="component" value="Unassembled WGS sequence"/>
</dbReference>
<accession>A0ABV2SE88</accession>
<dbReference type="SUPFAM" id="SSF103481">
    <property type="entry name" value="Multidrug resistance efflux transporter EmrE"/>
    <property type="match status" value="2"/>
</dbReference>
<evidence type="ECO:0000313" key="9">
    <source>
        <dbReference type="Proteomes" id="UP001549366"/>
    </source>
</evidence>
<reference evidence="8 9" key="1">
    <citation type="submission" date="2024-06" db="EMBL/GenBank/DDBJ databases">
        <title>Genomic Encyclopedia of Type Strains, Phase V (KMG-V): Genome sequencing to study the core and pangenomes of soil and plant-associated prokaryotes.</title>
        <authorList>
            <person name="Whitman W."/>
        </authorList>
    </citation>
    <scope>NUCLEOTIDE SEQUENCE [LARGE SCALE GENOMIC DNA]</scope>
    <source>
        <strain evidence="8 9">NE40</strain>
    </source>
</reference>
<feature type="region of interest" description="Disordered" evidence="5">
    <location>
        <begin position="294"/>
        <end position="323"/>
    </location>
</feature>
<keyword evidence="2 6" id="KW-0812">Transmembrane</keyword>
<evidence type="ECO:0000256" key="6">
    <source>
        <dbReference type="SAM" id="Phobius"/>
    </source>
</evidence>
<organism evidence="8 9">
    <name type="scientific">Endozoicomonas lisbonensis</name>
    <dbReference type="NCBI Taxonomy" id="3120522"/>
    <lineage>
        <taxon>Bacteria</taxon>
        <taxon>Pseudomonadati</taxon>
        <taxon>Pseudomonadota</taxon>
        <taxon>Gammaproteobacteria</taxon>
        <taxon>Oceanospirillales</taxon>
        <taxon>Endozoicomonadaceae</taxon>
        <taxon>Endozoicomonas</taxon>
    </lineage>
</organism>
<evidence type="ECO:0000256" key="1">
    <source>
        <dbReference type="ARBA" id="ARBA00004141"/>
    </source>
</evidence>
<feature type="transmembrane region" description="Helical" evidence="6">
    <location>
        <begin position="270"/>
        <end position="288"/>
    </location>
</feature>
<keyword evidence="3 6" id="KW-1133">Transmembrane helix</keyword>
<gene>
    <name evidence="8" type="ORF">V5J35_001277</name>
</gene>
<feature type="transmembrane region" description="Helical" evidence="6">
    <location>
        <begin position="245"/>
        <end position="264"/>
    </location>
</feature>
<comment type="subcellular location">
    <subcellularLocation>
        <location evidence="1">Membrane</location>
        <topology evidence="1">Multi-pass membrane protein</topology>
    </subcellularLocation>
</comment>
<feature type="transmembrane region" description="Helical" evidence="6">
    <location>
        <begin position="154"/>
        <end position="176"/>
    </location>
</feature>
<feature type="compositionally biased region" description="Polar residues" evidence="5">
    <location>
        <begin position="305"/>
        <end position="323"/>
    </location>
</feature>
<feature type="domain" description="EamA" evidence="7">
    <location>
        <begin position="157"/>
        <end position="287"/>
    </location>
</feature>
<keyword evidence="9" id="KW-1185">Reference proteome</keyword>
<dbReference type="EMBL" id="JBEWTB010000002">
    <property type="protein sequence ID" value="MET4756085.1"/>
    <property type="molecule type" value="Genomic_DNA"/>
</dbReference>
<dbReference type="Pfam" id="PF00892">
    <property type="entry name" value="EamA"/>
    <property type="match status" value="2"/>
</dbReference>
<dbReference type="PANTHER" id="PTHR22911">
    <property type="entry name" value="ACYL-MALONYL CONDENSING ENZYME-RELATED"/>
    <property type="match status" value="1"/>
</dbReference>
<evidence type="ECO:0000256" key="4">
    <source>
        <dbReference type="ARBA" id="ARBA00023136"/>
    </source>
</evidence>
<dbReference type="InterPro" id="IPR037185">
    <property type="entry name" value="EmrE-like"/>
</dbReference>
<feature type="transmembrane region" description="Helical" evidence="6">
    <location>
        <begin position="78"/>
        <end position="96"/>
    </location>
</feature>
<evidence type="ECO:0000313" key="8">
    <source>
        <dbReference type="EMBL" id="MET4756085.1"/>
    </source>
</evidence>
<feature type="transmembrane region" description="Helical" evidence="6">
    <location>
        <begin position="188"/>
        <end position="209"/>
    </location>
</feature>
<evidence type="ECO:0000256" key="3">
    <source>
        <dbReference type="ARBA" id="ARBA00022989"/>
    </source>
</evidence>
<dbReference type="InterPro" id="IPR000620">
    <property type="entry name" value="EamA_dom"/>
</dbReference>
<evidence type="ECO:0000256" key="5">
    <source>
        <dbReference type="SAM" id="MobiDB-lite"/>
    </source>
</evidence>
<keyword evidence="4 6" id="KW-0472">Membrane</keyword>
<feature type="transmembrane region" description="Helical" evidence="6">
    <location>
        <begin position="36"/>
        <end position="57"/>
    </location>
</feature>
<name>A0ABV2SE88_9GAMM</name>
<feature type="domain" description="EamA" evidence="7">
    <location>
        <begin position="14"/>
        <end position="142"/>
    </location>
</feature>
<proteinExistence type="predicted"/>
<evidence type="ECO:0000259" key="7">
    <source>
        <dbReference type="Pfam" id="PF00892"/>
    </source>
</evidence>
<feature type="transmembrane region" description="Helical" evidence="6">
    <location>
        <begin position="12"/>
        <end position="30"/>
    </location>
</feature>
<feature type="compositionally biased region" description="Basic and acidic residues" evidence="5">
    <location>
        <begin position="294"/>
        <end position="304"/>
    </location>
</feature>
<dbReference type="RefSeq" id="WP_354010447.1">
    <property type="nucleotide sequence ID" value="NZ_JBEWTA010000001.1"/>
</dbReference>
<comment type="caution">
    <text evidence="8">The sequence shown here is derived from an EMBL/GenBank/DDBJ whole genome shotgun (WGS) entry which is preliminary data.</text>
</comment>
<feature type="transmembrane region" description="Helical" evidence="6">
    <location>
        <begin position="215"/>
        <end position="233"/>
    </location>
</feature>
<feature type="transmembrane region" description="Helical" evidence="6">
    <location>
        <begin position="102"/>
        <end position="120"/>
    </location>
</feature>
<dbReference type="PANTHER" id="PTHR22911:SF6">
    <property type="entry name" value="SOLUTE CARRIER FAMILY 35 MEMBER G1"/>
    <property type="match status" value="1"/>
</dbReference>
<feature type="transmembrane region" description="Helical" evidence="6">
    <location>
        <begin position="127"/>
        <end position="148"/>
    </location>
</feature>
<sequence length="323" mass="34591">MGKTIRRWMPEGLRYMLVSSLAFALMSSSVKLVNTYNIPVLQIVAARAFISLLLSYADIKRKGISPWGNNKLLLTLRGVAGVFALMCIFYALTILPLAEANILQNLTPIFTAVLAIAVLGEKIHRSTVICIVLSFLGLIITVKPGLLVSSANDLPAIGVIAALAGAAGSAIAYVVVKKLSVSEDSSVIIFYFPMVALPVSLALLGKDIVLPGMEALILLIMIGLLTQVLQICLTRAMQVEAANKVTAYSYIQIIFSMLLGGLFFNEIPSVWTWLGGSLIVAGALINVIGHSRPVKERPVKEPEKNSGNSQKPGNTVSLESRSA</sequence>
<protein>
    <submittedName>
        <fullName evidence="8">Drug/metabolite transporter (DMT)-like permease</fullName>
    </submittedName>
</protein>
<evidence type="ECO:0000256" key="2">
    <source>
        <dbReference type="ARBA" id="ARBA00022692"/>
    </source>
</evidence>